<evidence type="ECO:0000313" key="8">
    <source>
        <dbReference type="Proteomes" id="UP000240883"/>
    </source>
</evidence>
<dbReference type="PANTHER" id="PTHR23501">
    <property type="entry name" value="MAJOR FACILITATOR SUPERFAMILY"/>
    <property type="match status" value="1"/>
</dbReference>
<evidence type="ECO:0000256" key="5">
    <source>
        <dbReference type="SAM" id="Phobius"/>
    </source>
</evidence>
<comment type="subcellular location">
    <subcellularLocation>
        <location evidence="1">Membrane</location>
        <topology evidence="1">Multi-pass membrane protein</topology>
    </subcellularLocation>
</comment>
<dbReference type="InterPro" id="IPR036259">
    <property type="entry name" value="MFS_trans_sf"/>
</dbReference>
<dbReference type="OrthoDB" id="440553at2759"/>
<dbReference type="Pfam" id="PF07690">
    <property type="entry name" value="MFS_1"/>
    <property type="match status" value="1"/>
</dbReference>
<gene>
    <name evidence="7" type="ORF">BS50DRAFT_493102</name>
</gene>
<feature type="transmembrane region" description="Helical" evidence="5">
    <location>
        <begin position="131"/>
        <end position="150"/>
    </location>
</feature>
<feature type="transmembrane region" description="Helical" evidence="5">
    <location>
        <begin position="405"/>
        <end position="426"/>
    </location>
</feature>
<dbReference type="InterPro" id="IPR020846">
    <property type="entry name" value="MFS_dom"/>
</dbReference>
<evidence type="ECO:0000256" key="3">
    <source>
        <dbReference type="ARBA" id="ARBA00022989"/>
    </source>
</evidence>
<keyword evidence="3 5" id="KW-1133">Transmembrane helix</keyword>
<feature type="transmembrane region" description="Helical" evidence="5">
    <location>
        <begin position="104"/>
        <end position="125"/>
    </location>
</feature>
<feature type="transmembrane region" description="Helical" evidence="5">
    <location>
        <begin position="341"/>
        <end position="363"/>
    </location>
</feature>
<feature type="transmembrane region" description="Helical" evidence="5">
    <location>
        <begin position="309"/>
        <end position="329"/>
    </location>
</feature>
<dbReference type="GO" id="GO:0022857">
    <property type="term" value="F:transmembrane transporter activity"/>
    <property type="evidence" value="ECO:0007669"/>
    <property type="project" value="InterPro"/>
</dbReference>
<feature type="transmembrane region" description="Helical" evidence="5">
    <location>
        <begin position="162"/>
        <end position="185"/>
    </location>
</feature>
<dbReference type="PROSITE" id="PS50850">
    <property type="entry name" value="MFS"/>
    <property type="match status" value="1"/>
</dbReference>
<dbReference type="Proteomes" id="UP000240883">
    <property type="component" value="Unassembled WGS sequence"/>
</dbReference>
<feature type="transmembrane region" description="Helical" evidence="5">
    <location>
        <begin position="375"/>
        <end position="393"/>
    </location>
</feature>
<evidence type="ECO:0000256" key="1">
    <source>
        <dbReference type="ARBA" id="ARBA00004141"/>
    </source>
</evidence>
<organism evidence="7 8">
    <name type="scientific">Corynespora cassiicola Philippines</name>
    <dbReference type="NCBI Taxonomy" id="1448308"/>
    <lineage>
        <taxon>Eukaryota</taxon>
        <taxon>Fungi</taxon>
        <taxon>Dikarya</taxon>
        <taxon>Ascomycota</taxon>
        <taxon>Pezizomycotina</taxon>
        <taxon>Dothideomycetes</taxon>
        <taxon>Pleosporomycetidae</taxon>
        <taxon>Pleosporales</taxon>
        <taxon>Corynesporascaceae</taxon>
        <taxon>Corynespora</taxon>
    </lineage>
</organism>
<feature type="transmembrane region" description="Helical" evidence="5">
    <location>
        <begin position="511"/>
        <end position="529"/>
    </location>
</feature>
<dbReference type="Gene3D" id="1.20.1250.20">
    <property type="entry name" value="MFS general substrate transporter like domains"/>
    <property type="match status" value="1"/>
</dbReference>
<feature type="domain" description="Major facilitator superfamily (MFS) profile" evidence="6">
    <location>
        <begin position="38"/>
        <end position="486"/>
    </location>
</feature>
<dbReference type="EMBL" id="KZ678135">
    <property type="protein sequence ID" value="PSN66571.1"/>
    <property type="molecule type" value="Genomic_DNA"/>
</dbReference>
<evidence type="ECO:0000256" key="4">
    <source>
        <dbReference type="ARBA" id="ARBA00023136"/>
    </source>
</evidence>
<evidence type="ECO:0000256" key="2">
    <source>
        <dbReference type="ARBA" id="ARBA00022692"/>
    </source>
</evidence>
<protein>
    <submittedName>
        <fullName evidence="7">MFS general substrate transporter</fullName>
    </submittedName>
</protein>
<proteinExistence type="predicted"/>
<feature type="transmembrane region" description="Helical" evidence="5">
    <location>
        <begin position="233"/>
        <end position="253"/>
    </location>
</feature>
<keyword evidence="2 5" id="KW-0812">Transmembrane</keyword>
<evidence type="ECO:0000313" key="7">
    <source>
        <dbReference type="EMBL" id="PSN66571.1"/>
    </source>
</evidence>
<dbReference type="PANTHER" id="PTHR23501:SF43">
    <property type="entry name" value="MULTIDRUG TRANSPORTER, PUTATIVE (AFU_ORTHOLOGUE AFUA_6G03040)-RELATED"/>
    <property type="match status" value="1"/>
</dbReference>
<keyword evidence="8" id="KW-1185">Reference proteome</keyword>
<dbReference type="STRING" id="1448308.A0A2T2NMA2"/>
<evidence type="ECO:0000259" key="6">
    <source>
        <dbReference type="PROSITE" id="PS50850"/>
    </source>
</evidence>
<feature type="transmembrane region" description="Helical" evidence="5">
    <location>
        <begin position="33"/>
        <end position="50"/>
    </location>
</feature>
<accession>A0A2T2NMA2</accession>
<reference evidence="7 8" key="1">
    <citation type="journal article" date="2018" name="Front. Microbiol.">
        <title>Genome-Wide Analysis of Corynespora cassiicola Leaf Fall Disease Putative Effectors.</title>
        <authorList>
            <person name="Lopez D."/>
            <person name="Ribeiro S."/>
            <person name="Label P."/>
            <person name="Fumanal B."/>
            <person name="Venisse J.S."/>
            <person name="Kohler A."/>
            <person name="de Oliveira R.R."/>
            <person name="Labutti K."/>
            <person name="Lipzen A."/>
            <person name="Lail K."/>
            <person name="Bauer D."/>
            <person name="Ohm R.A."/>
            <person name="Barry K.W."/>
            <person name="Spatafora J."/>
            <person name="Grigoriev I.V."/>
            <person name="Martin F.M."/>
            <person name="Pujade-Renaud V."/>
        </authorList>
    </citation>
    <scope>NUCLEOTIDE SEQUENCE [LARGE SCALE GENOMIC DNA]</scope>
    <source>
        <strain evidence="7 8">Philippines</strain>
    </source>
</reference>
<feature type="transmembrane region" description="Helical" evidence="5">
    <location>
        <begin position="265"/>
        <end position="288"/>
    </location>
</feature>
<dbReference type="PROSITE" id="PS00216">
    <property type="entry name" value="SUGAR_TRANSPORT_1"/>
    <property type="match status" value="1"/>
</dbReference>
<dbReference type="InterPro" id="IPR005829">
    <property type="entry name" value="Sugar_transporter_CS"/>
</dbReference>
<dbReference type="GO" id="GO:0005886">
    <property type="term" value="C:plasma membrane"/>
    <property type="evidence" value="ECO:0007669"/>
    <property type="project" value="TreeGrafter"/>
</dbReference>
<name>A0A2T2NMA2_CORCC</name>
<sequence>MQTEPRDSEKRLDGALKAQSSTTTDVFEYPRGFCLHTITVGLLLAMWLAQMESTITSTSIVTITNDLGGYIRNSWVLTAYWLTSGALQIVIAKLSDIYGRKHTILASLFLFTVFSGACGGSQTVFQLIMFRWLQGLGGSGIMALGQLLFLELVPPQLVPRYIGIVTAVLALPLVTGPLIGGGITVHGDWRWVFLVNVPVGALIFVTFLFVFPRKLSKEPANSQETRSMQSLRRVDLVGSTLLLGTCILLITGLQQAIVYDFQSAYVLPLLVCTVPMLIGFFTSQWYLTTRQSITEPVFAWRFCIDRVQASLFLITLLNGGVLSICVVQIPQRFMAVNGMSAFSAAAKLLAFGVLVPVGSAVALVMVNKVGVRPSVMLATGAVFQLSGCIPLSQAPTSHEVEPWQYVCQALIGIGVGCIIPIVVHMIPRVMEERDMAVAVAAQSQFRTLGGLIAVSIGATIATRYLRIRVQALLPPPLAAMLLEKTETISMLSGTTLEEVRAVFGRAYNQEMYLAIGLAACCLPLAAMSWRVKKANEGTVSTSQAPSGDRFITEAEI</sequence>
<feature type="transmembrane region" description="Helical" evidence="5">
    <location>
        <begin position="70"/>
        <end position="92"/>
    </location>
</feature>
<dbReference type="SUPFAM" id="SSF103473">
    <property type="entry name" value="MFS general substrate transporter"/>
    <property type="match status" value="1"/>
</dbReference>
<dbReference type="InterPro" id="IPR011701">
    <property type="entry name" value="MFS"/>
</dbReference>
<feature type="transmembrane region" description="Helical" evidence="5">
    <location>
        <begin position="447"/>
        <end position="465"/>
    </location>
</feature>
<feature type="transmembrane region" description="Helical" evidence="5">
    <location>
        <begin position="191"/>
        <end position="212"/>
    </location>
</feature>
<keyword evidence="4 5" id="KW-0472">Membrane</keyword>
<dbReference type="AlphaFoldDB" id="A0A2T2NMA2"/>